<feature type="compositionally biased region" description="Basic and acidic residues" evidence="2">
    <location>
        <begin position="536"/>
        <end position="614"/>
    </location>
</feature>
<feature type="zinc finger region" description="C3H1-type" evidence="1">
    <location>
        <begin position="58"/>
        <end position="86"/>
    </location>
</feature>
<dbReference type="SMART" id="SM00356">
    <property type="entry name" value="ZnF_C3H1"/>
    <property type="match status" value="1"/>
</dbReference>
<keyword evidence="1" id="KW-0479">Metal-binding</keyword>
<feature type="compositionally biased region" description="Basic and acidic residues" evidence="2">
    <location>
        <begin position="213"/>
        <end position="225"/>
    </location>
</feature>
<feature type="compositionally biased region" description="Low complexity" evidence="2">
    <location>
        <begin position="421"/>
        <end position="437"/>
    </location>
</feature>
<reference evidence="4 5" key="1">
    <citation type="submission" date="2024-04" db="EMBL/GenBank/DDBJ databases">
        <authorList>
            <consortium name="Genoscope - CEA"/>
            <person name="William W."/>
        </authorList>
    </citation>
    <scope>NUCLEOTIDE SEQUENCE [LARGE SCALE GENOMIC DNA]</scope>
</reference>
<feature type="compositionally biased region" description="Polar residues" evidence="2">
    <location>
        <begin position="521"/>
        <end position="530"/>
    </location>
</feature>
<feature type="region of interest" description="Disordered" evidence="2">
    <location>
        <begin position="90"/>
        <end position="148"/>
    </location>
</feature>
<feature type="compositionally biased region" description="Basic residues" evidence="2">
    <location>
        <begin position="411"/>
        <end position="420"/>
    </location>
</feature>
<dbReference type="GO" id="GO:0008270">
    <property type="term" value="F:zinc ion binding"/>
    <property type="evidence" value="ECO:0007669"/>
    <property type="project" value="UniProtKB-KW"/>
</dbReference>
<proteinExistence type="predicted"/>
<dbReference type="EMBL" id="CAXITT010000136">
    <property type="protein sequence ID" value="CAL1533182.1"/>
    <property type="molecule type" value="Genomic_DNA"/>
</dbReference>
<evidence type="ECO:0000313" key="4">
    <source>
        <dbReference type="EMBL" id="CAL1533182.1"/>
    </source>
</evidence>
<feature type="compositionally biased region" description="Acidic residues" evidence="2">
    <location>
        <begin position="129"/>
        <end position="141"/>
    </location>
</feature>
<feature type="compositionally biased region" description="Low complexity" evidence="2">
    <location>
        <begin position="377"/>
        <end position="388"/>
    </location>
</feature>
<evidence type="ECO:0000259" key="3">
    <source>
        <dbReference type="PROSITE" id="PS50103"/>
    </source>
</evidence>
<feature type="compositionally biased region" description="Basic and acidic residues" evidence="2">
    <location>
        <begin position="295"/>
        <end position="306"/>
    </location>
</feature>
<dbReference type="InterPro" id="IPR000571">
    <property type="entry name" value="Znf_CCCH"/>
</dbReference>
<feature type="domain" description="C3H1-type" evidence="3">
    <location>
        <begin position="58"/>
        <end position="86"/>
    </location>
</feature>
<gene>
    <name evidence="4" type="ORF">GSLYS_00007200001</name>
</gene>
<dbReference type="PROSITE" id="PS50103">
    <property type="entry name" value="ZF_C3H1"/>
    <property type="match status" value="1"/>
</dbReference>
<keyword evidence="1" id="KW-0862">Zinc</keyword>
<dbReference type="Proteomes" id="UP001497497">
    <property type="component" value="Unassembled WGS sequence"/>
</dbReference>
<feature type="region of interest" description="Disordered" evidence="2">
    <location>
        <begin position="1"/>
        <end position="62"/>
    </location>
</feature>
<sequence length="667" mass="75410">MANDDSKPKFLPRHLQRSQPAVAQKSKRRVTVEDENAGDEESDRRSVFERLGPGGSQRNEKKPCFEFQENGECQYGKACIYSHVVKEHCKSRDNDASPDNLKLKFKGGKDRENKVKSQVVVRGKAGGGSDDDTGDDSEDGWSMDKLEDKKELELEQKRLEIQRALEALEAVEEVPPNTRKSDSSSSDSSPERAHKKKKDKPSKKKEKKKHKKPLADKEQTVDKSKEGKRRHDSGDDDEDLVPHKKRKKKIKDKKHGDEPPLPAVVEPASNKHKKAQVTKGAKADLYDPESPTSIARDDTPIDKRLLSESPKTKGKGKKKKKKMKNQGDPPEKFKKLVSPLKKVLKLKRTSISKIASRRSRSASRDTHPRKHSRSRSSSKSSGSSSSHSPVRRRKGHDTGRDKSKMAVRPLDKKKRLKSRRTASSSSTTSSSSSSSSESRSRKRPRKASLSHDRSVSRTHKTRSPIASTVRKDLKGDKKKRGGSAETWVRTKDRGNEPKQRQSLDRGRDKDRGRKGDRVTANRRTLSQTVTKVVKVGRNDSRDGRKEVRDQKAGKAADSKDAVRRDNRDGVKPDRVEHRKEGQRERDSSRGDHRDATVKDREKRGMSQDRDDRLRRGTQQADRGSRFPQRSGEDGDRRHFDEPRGRFTGEGQRIGQFGGDRQRGGFDS</sequence>
<feature type="compositionally biased region" description="Basic residues" evidence="2">
    <location>
        <begin position="193"/>
        <end position="212"/>
    </location>
</feature>
<name>A0AAV2HGW1_LYMST</name>
<keyword evidence="5" id="KW-1185">Reference proteome</keyword>
<feature type="compositionally biased region" description="Basic residues" evidence="2">
    <location>
        <begin position="342"/>
        <end position="376"/>
    </location>
</feature>
<evidence type="ECO:0000256" key="2">
    <source>
        <dbReference type="SAM" id="MobiDB-lite"/>
    </source>
</evidence>
<feature type="compositionally biased region" description="Basic and acidic residues" evidence="2">
    <location>
        <begin position="488"/>
        <end position="519"/>
    </location>
</feature>
<dbReference type="AlphaFoldDB" id="A0AAV2HGW1"/>
<feature type="compositionally biased region" description="Basic residues" evidence="2">
    <location>
        <begin position="243"/>
        <end position="253"/>
    </location>
</feature>
<feature type="compositionally biased region" description="Basic residues" evidence="2">
    <location>
        <begin position="312"/>
        <end position="324"/>
    </location>
</feature>
<organism evidence="4 5">
    <name type="scientific">Lymnaea stagnalis</name>
    <name type="common">Great pond snail</name>
    <name type="synonym">Helix stagnalis</name>
    <dbReference type="NCBI Taxonomy" id="6523"/>
    <lineage>
        <taxon>Eukaryota</taxon>
        <taxon>Metazoa</taxon>
        <taxon>Spiralia</taxon>
        <taxon>Lophotrochozoa</taxon>
        <taxon>Mollusca</taxon>
        <taxon>Gastropoda</taxon>
        <taxon>Heterobranchia</taxon>
        <taxon>Euthyneura</taxon>
        <taxon>Panpulmonata</taxon>
        <taxon>Hygrophila</taxon>
        <taxon>Lymnaeoidea</taxon>
        <taxon>Lymnaeidae</taxon>
        <taxon>Lymnaea</taxon>
    </lineage>
</organism>
<accession>A0AAV2HGW1</accession>
<feature type="region of interest" description="Disordered" evidence="2">
    <location>
        <begin position="167"/>
        <end position="667"/>
    </location>
</feature>
<keyword evidence="1" id="KW-0863">Zinc-finger</keyword>
<evidence type="ECO:0000256" key="1">
    <source>
        <dbReference type="PROSITE-ProRule" id="PRU00723"/>
    </source>
</evidence>
<evidence type="ECO:0000313" key="5">
    <source>
        <dbReference type="Proteomes" id="UP001497497"/>
    </source>
</evidence>
<feature type="non-terminal residue" evidence="4">
    <location>
        <position position="667"/>
    </location>
</feature>
<feature type="compositionally biased region" description="Basic and acidic residues" evidence="2">
    <location>
        <begin position="630"/>
        <end position="646"/>
    </location>
</feature>
<comment type="caution">
    <text evidence="4">The sequence shown here is derived from an EMBL/GenBank/DDBJ whole genome shotgun (WGS) entry which is preliminary data.</text>
</comment>
<protein>
    <recommendedName>
        <fullName evidence="3">C3H1-type domain-containing protein</fullName>
    </recommendedName>
</protein>